<feature type="non-terminal residue" evidence="1">
    <location>
        <position position="1"/>
    </location>
</feature>
<comment type="caution">
    <text evidence="1">The sequence shown here is derived from an EMBL/GenBank/DDBJ whole genome shotgun (WGS) entry which is preliminary data.</text>
</comment>
<dbReference type="AlphaFoldDB" id="X1FJR1"/>
<gene>
    <name evidence="1" type="ORF">S01H4_67031</name>
</gene>
<feature type="non-terminal residue" evidence="1">
    <location>
        <position position="50"/>
    </location>
</feature>
<evidence type="ECO:0000313" key="1">
    <source>
        <dbReference type="EMBL" id="GAH29614.1"/>
    </source>
</evidence>
<dbReference type="EMBL" id="BART01041874">
    <property type="protein sequence ID" value="GAH29614.1"/>
    <property type="molecule type" value="Genomic_DNA"/>
</dbReference>
<reference evidence="1" key="1">
    <citation type="journal article" date="2014" name="Front. Microbiol.">
        <title>High frequency of phylogenetically diverse reductive dehalogenase-homologous genes in deep subseafloor sedimentary metagenomes.</title>
        <authorList>
            <person name="Kawai M."/>
            <person name="Futagami T."/>
            <person name="Toyoda A."/>
            <person name="Takaki Y."/>
            <person name="Nishi S."/>
            <person name="Hori S."/>
            <person name="Arai W."/>
            <person name="Tsubouchi T."/>
            <person name="Morono Y."/>
            <person name="Uchiyama I."/>
            <person name="Ito T."/>
            <person name="Fujiyama A."/>
            <person name="Inagaki F."/>
            <person name="Takami H."/>
        </authorList>
    </citation>
    <scope>NUCLEOTIDE SEQUENCE</scope>
    <source>
        <strain evidence="1">Expedition CK06-06</strain>
    </source>
</reference>
<accession>X1FJR1</accession>
<organism evidence="1">
    <name type="scientific">marine sediment metagenome</name>
    <dbReference type="NCBI Taxonomy" id="412755"/>
    <lineage>
        <taxon>unclassified sequences</taxon>
        <taxon>metagenomes</taxon>
        <taxon>ecological metagenomes</taxon>
    </lineage>
</organism>
<protein>
    <submittedName>
        <fullName evidence="1">Uncharacterized protein</fullName>
    </submittedName>
</protein>
<name>X1FJR1_9ZZZZ</name>
<sequence>SVISGFKGKKPAGLSQFVSELNPKYYLKSKVRFKSTPIEYETRKKKGKRY</sequence>
<proteinExistence type="predicted"/>